<comment type="caution">
    <text evidence="3">The sequence shown here is derived from an EMBL/GenBank/DDBJ whole genome shotgun (WGS) entry which is preliminary data.</text>
</comment>
<protein>
    <recommendedName>
        <fullName evidence="5">MARVEL domain-containing protein</fullName>
    </recommendedName>
</protein>
<evidence type="ECO:0000313" key="4">
    <source>
        <dbReference type="Proteomes" id="UP001152523"/>
    </source>
</evidence>
<accession>A0AAV0EWV7</accession>
<reference evidence="3" key="1">
    <citation type="submission" date="2022-07" db="EMBL/GenBank/DDBJ databases">
        <authorList>
            <person name="Macas J."/>
            <person name="Novak P."/>
            <person name="Neumann P."/>
        </authorList>
    </citation>
    <scope>NUCLEOTIDE SEQUENCE</scope>
</reference>
<keyword evidence="4" id="KW-1185">Reference proteome</keyword>
<dbReference type="Proteomes" id="UP001152523">
    <property type="component" value="Unassembled WGS sequence"/>
</dbReference>
<dbReference type="EMBL" id="CAMAPF010000948">
    <property type="protein sequence ID" value="CAH9127699.1"/>
    <property type="molecule type" value="Genomic_DNA"/>
</dbReference>
<evidence type="ECO:0000313" key="3">
    <source>
        <dbReference type="EMBL" id="CAH9127699.1"/>
    </source>
</evidence>
<proteinExistence type="predicted"/>
<keyword evidence="2" id="KW-1133">Transmembrane helix</keyword>
<dbReference type="AlphaFoldDB" id="A0AAV0EWV7"/>
<feature type="transmembrane region" description="Helical" evidence="2">
    <location>
        <begin position="59"/>
        <end position="81"/>
    </location>
</feature>
<name>A0AAV0EWV7_9ASTE</name>
<keyword evidence="2" id="KW-0472">Membrane</keyword>
<evidence type="ECO:0000256" key="1">
    <source>
        <dbReference type="SAM" id="MobiDB-lite"/>
    </source>
</evidence>
<feature type="region of interest" description="Disordered" evidence="1">
    <location>
        <begin position="1"/>
        <end position="24"/>
    </location>
</feature>
<sequence length="166" mass="18478">MNEYRGGRRRGGAERGTSRPPQYKNSNVIVGVAHMVGRGCDKRKVKFNVADCHGSDRSWIVGLLLMLVAWVYSNFLGLIYLKRNGKPIMGLCTIVFFAISSSTLVLEIGLVGFDLKVVHYSGECVIKYPRYLVYGAIACFVHGFIAFVASFTAFERVQDLMSRVGK</sequence>
<feature type="transmembrane region" description="Helical" evidence="2">
    <location>
        <begin position="88"/>
        <end position="111"/>
    </location>
</feature>
<organism evidence="3 4">
    <name type="scientific">Cuscuta epithymum</name>
    <dbReference type="NCBI Taxonomy" id="186058"/>
    <lineage>
        <taxon>Eukaryota</taxon>
        <taxon>Viridiplantae</taxon>
        <taxon>Streptophyta</taxon>
        <taxon>Embryophyta</taxon>
        <taxon>Tracheophyta</taxon>
        <taxon>Spermatophyta</taxon>
        <taxon>Magnoliopsida</taxon>
        <taxon>eudicotyledons</taxon>
        <taxon>Gunneridae</taxon>
        <taxon>Pentapetalae</taxon>
        <taxon>asterids</taxon>
        <taxon>lamiids</taxon>
        <taxon>Solanales</taxon>
        <taxon>Convolvulaceae</taxon>
        <taxon>Cuscuteae</taxon>
        <taxon>Cuscuta</taxon>
        <taxon>Cuscuta subgen. Cuscuta</taxon>
    </lineage>
</organism>
<feature type="transmembrane region" description="Helical" evidence="2">
    <location>
        <begin position="131"/>
        <end position="154"/>
    </location>
</feature>
<evidence type="ECO:0008006" key="5">
    <source>
        <dbReference type="Google" id="ProtNLM"/>
    </source>
</evidence>
<evidence type="ECO:0000256" key="2">
    <source>
        <dbReference type="SAM" id="Phobius"/>
    </source>
</evidence>
<keyword evidence="2" id="KW-0812">Transmembrane</keyword>
<gene>
    <name evidence="3" type="ORF">CEPIT_LOCUS28523</name>
</gene>